<organism evidence="1">
    <name type="scientific">marine sediment metagenome</name>
    <dbReference type="NCBI Taxonomy" id="412755"/>
    <lineage>
        <taxon>unclassified sequences</taxon>
        <taxon>metagenomes</taxon>
        <taxon>ecological metagenomes</taxon>
    </lineage>
</organism>
<reference evidence="1" key="1">
    <citation type="journal article" date="2015" name="Nature">
        <title>Complex archaea that bridge the gap between prokaryotes and eukaryotes.</title>
        <authorList>
            <person name="Spang A."/>
            <person name="Saw J.H."/>
            <person name="Jorgensen S.L."/>
            <person name="Zaremba-Niedzwiedzka K."/>
            <person name="Martijn J."/>
            <person name="Lind A.E."/>
            <person name="van Eijk R."/>
            <person name="Schleper C."/>
            <person name="Guy L."/>
            <person name="Ettema T.J."/>
        </authorList>
    </citation>
    <scope>NUCLEOTIDE SEQUENCE</scope>
</reference>
<proteinExistence type="predicted"/>
<accession>A0A0F9DTU5</accession>
<comment type="caution">
    <text evidence="1">The sequence shown here is derived from an EMBL/GenBank/DDBJ whole genome shotgun (WGS) entry which is preliminary data.</text>
</comment>
<dbReference type="AlphaFoldDB" id="A0A0F9DTU5"/>
<dbReference type="EMBL" id="LAZR01030251">
    <property type="protein sequence ID" value="KKL57181.1"/>
    <property type="molecule type" value="Genomic_DNA"/>
</dbReference>
<sequence length="80" mass="8891">MVTPTKVGVDTLPEYIRYRDVGCDLHSACLTCPLPVCKEELTQGVQAIRAYMRNLQIDLLLSEGHSVEWVSQVMGISVRG</sequence>
<protein>
    <submittedName>
        <fullName evidence="1">Uncharacterized protein</fullName>
    </submittedName>
</protein>
<gene>
    <name evidence="1" type="ORF">LCGC14_2237970</name>
</gene>
<feature type="non-terminal residue" evidence="1">
    <location>
        <position position="80"/>
    </location>
</feature>
<name>A0A0F9DTU5_9ZZZZ</name>
<evidence type="ECO:0000313" key="1">
    <source>
        <dbReference type="EMBL" id="KKL57181.1"/>
    </source>
</evidence>